<dbReference type="AlphaFoldDB" id="A0A0F9AYV4"/>
<accession>A0A0F9AYV4</accession>
<evidence type="ECO:0000313" key="2">
    <source>
        <dbReference type="EMBL" id="KKL14794.1"/>
    </source>
</evidence>
<proteinExistence type="predicted"/>
<name>A0A0F9AYV4_9ZZZZ</name>
<reference evidence="2" key="1">
    <citation type="journal article" date="2015" name="Nature">
        <title>Complex archaea that bridge the gap between prokaryotes and eukaryotes.</title>
        <authorList>
            <person name="Spang A."/>
            <person name="Saw J.H."/>
            <person name="Jorgensen S.L."/>
            <person name="Zaremba-Niedzwiedzka K."/>
            <person name="Martijn J."/>
            <person name="Lind A.E."/>
            <person name="van Eijk R."/>
            <person name="Schleper C."/>
            <person name="Guy L."/>
            <person name="Ettema T.J."/>
        </authorList>
    </citation>
    <scope>NUCLEOTIDE SEQUENCE</scope>
</reference>
<organism evidence="2">
    <name type="scientific">marine sediment metagenome</name>
    <dbReference type="NCBI Taxonomy" id="412755"/>
    <lineage>
        <taxon>unclassified sequences</taxon>
        <taxon>metagenomes</taxon>
        <taxon>ecological metagenomes</taxon>
    </lineage>
</organism>
<dbReference type="PANTHER" id="PTHR33295">
    <property type="entry name" value="ATPASE"/>
    <property type="match status" value="1"/>
</dbReference>
<gene>
    <name evidence="2" type="ORF">LCGC14_2512100</name>
</gene>
<protein>
    <recommendedName>
        <fullName evidence="1">DUF4143 domain-containing protein</fullName>
    </recommendedName>
</protein>
<dbReference type="Pfam" id="PF13635">
    <property type="entry name" value="DUF4143"/>
    <property type="match status" value="1"/>
</dbReference>
<dbReference type="InterPro" id="IPR025420">
    <property type="entry name" value="DUF4143"/>
</dbReference>
<comment type="caution">
    <text evidence="2">The sequence shown here is derived from an EMBL/GenBank/DDBJ whole genome shotgun (WGS) entry which is preliminary data.</text>
</comment>
<dbReference type="PANTHER" id="PTHR33295:SF8">
    <property type="entry name" value="AAA+ ATPASE DOMAIN-CONTAINING PROTEIN"/>
    <property type="match status" value="1"/>
</dbReference>
<sequence length="214" mass="25403">MIYRDLIERYDISNHNALKQYIKKMLSNTARESSIHKTYQELKSQGYKLSKDHLYLYQDWCEEIYLLFQLPQYHESFVKQQARSKKIYGIDTGLINSTSFKTSQDKGRIMENSVFLELKRREIDTCYNKEGKECDFLIKEKECITQAIQVTLSLEEETTKKREVEGLKYSMNKYKLPKGTIITLDEEGKITVNNQTIIIQPLWKWLIDKDMADQ</sequence>
<evidence type="ECO:0000259" key="1">
    <source>
        <dbReference type="Pfam" id="PF13635"/>
    </source>
</evidence>
<feature type="domain" description="DUF4143" evidence="1">
    <location>
        <begin position="4"/>
        <end position="150"/>
    </location>
</feature>
<dbReference type="EMBL" id="LAZR01040315">
    <property type="protein sequence ID" value="KKL14794.1"/>
    <property type="molecule type" value="Genomic_DNA"/>
</dbReference>